<dbReference type="CDD" id="cd00063">
    <property type="entry name" value="FN3"/>
    <property type="match status" value="3"/>
</dbReference>
<feature type="region of interest" description="Disordered" evidence="4">
    <location>
        <begin position="55"/>
        <end position="92"/>
    </location>
</feature>
<dbReference type="InterPro" id="IPR050964">
    <property type="entry name" value="Striated_Muscle_Regulatory"/>
</dbReference>
<keyword evidence="1" id="KW-0677">Repeat</keyword>
<comment type="caution">
    <text evidence="7">The sequence shown here is derived from an EMBL/GenBank/DDBJ whole genome shotgun (WGS) entry which is preliminary data.</text>
</comment>
<dbReference type="SMART" id="SM00060">
    <property type="entry name" value="FN3"/>
    <property type="match status" value="3"/>
</dbReference>
<organism evidence="7 8">
    <name type="scientific">Nocardioides imazamoxiresistens</name>
    <dbReference type="NCBI Taxonomy" id="3231893"/>
    <lineage>
        <taxon>Bacteria</taxon>
        <taxon>Bacillati</taxon>
        <taxon>Actinomycetota</taxon>
        <taxon>Actinomycetes</taxon>
        <taxon>Propionibacteriales</taxon>
        <taxon>Nocardioidaceae</taxon>
        <taxon>Nocardioides</taxon>
    </lineage>
</organism>
<dbReference type="EMBL" id="JAVYII010000001">
    <property type="protein sequence ID" value="MDT9591621.1"/>
    <property type="molecule type" value="Genomic_DNA"/>
</dbReference>
<keyword evidence="3" id="KW-0119">Carbohydrate metabolism</keyword>
<dbReference type="InterPro" id="IPR036116">
    <property type="entry name" value="FN3_sf"/>
</dbReference>
<protein>
    <submittedName>
        <fullName evidence="7">Fibronectin type III domain-containing protein</fullName>
    </submittedName>
</protein>
<evidence type="ECO:0000256" key="2">
    <source>
        <dbReference type="ARBA" id="ARBA00023295"/>
    </source>
</evidence>
<gene>
    <name evidence="7" type="ORF">RDV89_00985</name>
</gene>
<feature type="chain" id="PRO_5047455117" evidence="5">
    <location>
        <begin position="32"/>
        <end position="965"/>
    </location>
</feature>
<dbReference type="RefSeq" id="WP_315730581.1">
    <property type="nucleotide sequence ID" value="NZ_JAVYII010000001.1"/>
</dbReference>
<dbReference type="Pfam" id="PF00041">
    <property type="entry name" value="fn3"/>
    <property type="match status" value="2"/>
</dbReference>
<feature type="domain" description="Fibronectin type-III" evidence="6">
    <location>
        <begin position="696"/>
        <end position="788"/>
    </location>
</feature>
<dbReference type="Proteomes" id="UP001268542">
    <property type="component" value="Unassembled WGS sequence"/>
</dbReference>
<name>A0ABU3PRV4_9ACTN</name>
<sequence>MPVKHLARVSRLRLGAALAVGALLLAPGLHAVLPPDATPPTDATADVVTLDAATGSTTGTASSTDTPGTTAATAATARTSADASTTAATTATATAASPVRVAVYMPFDNGGRTGIVLPRDHTPRLLGGFSWDLHKAPGAAVRPQMSSPDGEVSLRVARIDSNNNGAGTMVTLDVSVAGTFVGQIRFGHLRDLRVSTSSGPFSPGTQIGSLAVGTAPYAGCADGTSDGWPYSSSWRVCTTNGIHTHTDLQRSCWASFGTNVTVGATTPIAVMSTASATSRNAQCSAAELQDAVLPAPVDGQFVVSGGRTYRLAGGAPVYVSSWAPFGGQKPTITYSASQFAELARYPADGTLLRGLPSQRLFRVAGGSPLLLTSAPDGPVVEVDDAALDRISTSAPWDRLLARPADGTFLIAKPSNAVFRVAGGSPQWVDSWTAFGGRQPTVTVDDATIDRVGEGGDWDRLTVYPADGTVLRTVSDGRLYRVAGGAPLHVRSLSLLERSDVPVTTVADTVVDGAGWSGRGHRNLLGTPADGTFVYAHSGGVYTFVGGAAFFVESWNPYGGPSRSVHVDAEALAQRGTTAQPWGGHVRKTPYDGTFVRVLDGPSAGTARAAGRALFGLSSCARFPGCAGASGVTGQAYATYTDWIPNAAAGTLVRFLPTTGAFRFDGAGGCSPVASAPAGTVEVNDYDHPCTLAAPAAPGTPQVVVGDRSAEVSWTAPTQTGGRPLTGYTVAATPAGGGTPVSLDAAAGTTRAVLDGLANGTGYTVQVRARNAVGTSVPATAAGQVVPRGVPGQVGGVSTSVTASTLQVSWSPAYPNGASVSGYVVTVGGTTIEVPGGTTRATVPGLTQGRHTVTVTARNVAGSSTPSAARTVVVTAAPPRTPAAPTVRASGTTVTVSWAAADDSGGPITGYTLVRDDVHRVELAAGRRSLTLYDVPVGRHTFVLVATNASGSTSSAATTVDVRATP</sequence>
<evidence type="ECO:0000313" key="8">
    <source>
        <dbReference type="Proteomes" id="UP001268542"/>
    </source>
</evidence>
<evidence type="ECO:0000256" key="5">
    <source>
        <dbReference type="SAM" id="SignalP"/>
    </source>
</evidence>
<feature type="domain" description="Fibronectin type-III" evidence="6">
    <location>
        <begin position="789"/>
        <end position="877"/>
    </location>
</feature>
<dbReference type="InterPro" id="IPR003961">
    <property type="entry name" value="FN3_dom"/>
</dbReference>
<keyword evidence="5" id="KW-0732">Signal</keyword>
<dbReference type="PROSITE" id="PS50853">
    <property type="entry name" value="FN3"/>
    <property type="match status" value="3"/>
</dbReference>
<dbReference type="Gene3D" id="2.60.40.10">
    <property type="entry name" value="Immunoglobulins"/>
    <property type="match status" value="3"/>
</dbReference>
<dbReference type="PANTHER" id="PTHR13817:SF177">
    <property type="entry name" value="IG-LIKE AND FIBRONECTIN TYPE-III DOMAIN-CONTAINING PROTEIN 1-RELATED"/>
    <property type="match status" value="1"/>
</dbReference>
<evidence type="ECO:0000256" key="1">
    <source>
        <dbReference type="ARBA" id="ARBA00022737"/>
    </source>
</evidence>
<reference evidence="7 8" key="1">
    <citation type="submission" date="2023-08" db="EMBL/GenBank/DDBJ databases">
        <title>Nocardioides seae sp. nov., a bacterium isolated from a soil.</title>
        <authorList>
            <person name="Wang X."/>
        </authorList>
    </citation>
    <scope>NUCLEOTIDE SEQUENCE [LARGE SCALE GENOMIC DNA]</scope>
    <source>
        <strain evidence="7 8">YZH12</strain>
    </source>
</reference>
<proteinExistence type="predicted"/>
<keyword evidence="3" id="KW-0624">Polysaccharide degradation</keyword>
<feature type="signal peptide" evidence="5">
    <location>
        <begin position="1"/>
        <end position="31"/>
    </location>
</feature>
<keyword evidence="8" id="KW-1185">Reference proteome</keyword>
<evidence type="ECO:0000313" key="7">
    <source>
        <dbReference type="EMBL" id="MDT9591621.1"/>
    </source>
</evidence>
<dbReference type="SUPFAM" id="SSF49265">
    <property type="entry name" value="Fibronectin type III"/>
    <property type="match status" value="2"/>
</dbReference>
<dbReference type="InterPro" id="IPR013783">
    <property type="entry name" value="Ig-like_fold"/>
</dbReference>
<evidence type="ECO:0000256" key="3">
    <source>
        <dbReference type="ARBA" id="ARBA00023326"/>
    </source>
</evidence>
<evidence type="ECO:0000259" key="6">
    <source>
        <dbReference type="PROSITE" id="PS50853"/>
    </source>
</evidence>
<dbReference type="PANTHER" id="PTHR13817">
    <property type="entry name" value="TITIN"/>
    <property type="match status" value="1"/>
</dbReference>
<keyword evidence="2" id="KW-0378">Hydrolase</keyword>
<keyword evidence="2" id="KW-0326">Glycosidase</keyword>
<feature type="domain" description="Fibronectin type-III" evidence="6">
    <location>
        <begin position="880"/>
        <end position="965"/>
    </location>
</feature>
<accession>A0ABU3PRV4</accession>
<evidence type="ECO:0000256" key="4">
    <source>
        <dbReference type="SAM" id="MobiDB-lite"/>
    </source>
</evidence>